<protein>
    <recommendedName>
        <fullName evidence="2">glutathione transferase</fullName>
        <ecNumber evidence="2">2.5.1.18</ecNumber>
    </recommendedName>
</protein>
<evidence type="ECO:0000256" key="2">
    <source>
        <dbReference type="ARBA" id="ARBA00012452"/>
    </source>
</evidence>
<dbReference type="GO" id="GO:0045174">
    <property type="term" value="F:glutathione dehydrogenase (ascorbate) activity"/>
    <property type="evidence" value="ECO:0007669"/>
    <property type="project" value="TreeGrafter"/>
</dbReference>
<dbReference type="InterPro" id="IPR050983">
    <property type="entry name" value="GST_Omega/HSP26"/>
</dbReference>
<dbReference type="PRINTS" id="PR01625">
    <property type="entry name" value="GSTRNSFRASEO"/>
</dbReference>
<dbReference type="AlphaFoldDB" id="A0A061I2P4"/>
<evidence type="ECO:0000259" key="4">
    <source>
        <dbReference type="PROSITE" id="PS50404"/>
    </source>
</evidence>
<dbReference type="GO" id="GO:0004364">
    <property type="term" value="F:glutathione transferase activity"/>
    <property type="evidence" value="ECO:0007669"/>
    <property type="project" value="UniProtKB-EC"/>
</dbReference>
<dbReference type="FunFam" id="3.40.30.10:FF:000123">
    <property type="entry name" value="Glutathione transferase o1"/>
    <property type="match status" value="1"/>
</dbReference>
<dbReference type="GO" id="GO:0019852">
    <property type="term" value="P:L-ascorbic acid metabolic process"/>
    <property type="evidence" value="ECO:0007669"/>
    <property type="project" value="TreeGrafter"/>
</dbReference>
<dbReference type="Gene3D" id="3.40.30.10">
    <property type="entry name" value="Glutaredoxin"/>
    <property type="match status" value="1"/>
</dbReference>
<proteinExistence type="inferred from homology"/>
<dbReference type="Pfam" id="PF02798">
    <property type="entry name" value="GST_N"/>
    <property type="match status" value="1"/>
</dbReference>
<dbReference type="EMBL" id="KE675667">
    <property type="protein sequence ID" value="ERE74905.1"/>
    <property type="molecule type" value="Genomic_DNA"/>
</dbReference>
<feature type="domain" description="GST N-terminal" evidence="4">
    <location>
        <begin position="31"/>
        <end position="110"/>
    </location>
</feature>
<dbReference type="Proteomes" id="UP000030759">
    <property type="component" value="Unassembled WGS sequence"/>
</dbReference>
<dbReference type="InterPro" id="IPR004045">
    <property type="entry name" value="Glutathione_S-Trfase_N"/>
</dbReference>
<accession>A0A061I2P4</accession>
<dbReference type="PROSITE" id="PS50404">
    <property type="entry name" value="GST_NTER"/>
    <property type="match status" value="1"/>
</dbReference>
<name>A0A061I2P4_CRIGR</name>
<dbReference type="PANTHER" id="PTHR43968">
    <property type="match status" value="1"/>
</dbReference>
<dbReference type="Gene3D" id="1.20.1050.10">
    <property type="match status" value="1"/>
</dbReference>
<dbReference type="SUPFAM" id="SSF52833">
    <property type="entry name" value="Thioredoxin-like"/>
    <property type="match status" value="1"/>
</dbReference>
<reference evidence="6" key="1">
    <citation type="journal article" date="2013" name="Nat. Biotechnol.">
        <title>Chinese hamster genome sequenced from sorted chromosomes.</title>
        <authorList>
            <person name="Brinkrolf K."/>
            <person name="Rupp O."/>
            <person name="Laux H."/>
            <person name="Kollin F."/>
            <person name="Ernst W."/>
            <person name="Linke B."/>
            <person name="Kofler R."/>
            <person name="Romand S."/>
            <person name="Hesse F."/>
            <person name="Budach W.E."/>
            <person name="Galosy S."/>
            <person name="Muller D."/>
            <person name="Noll T."/>
            <person name="Wienberg J."/>
            <person name="Jostock T."/>
            <person name="Leonard M."/>
            <person name="Grillari J."/>
            <person name="Tauch A."/>
            <person name="Goesmann A."/>
            <person name="Helk B."/>
            <person name="Mott J.E."/>
            <person name="Puhler A."/>
            <person name="Borth N."/>
        </authorList>
    </citation>
    <scope>NUCLEOTIDE SEQUENCE [LARGE SCALE GENOMIC DNA]</scope>
    <source>
        <strain evidence="6">17A/GY</strain>
    </source>
</reference>
<dbReference type="PANTHER" id="PTHR43968:SF5">
    <property type="entry name" value="GLUTATHIONE S-TRANSFERASE OMEGA-1"/>
    <property type="match status" value="1"/>
</dbReference>
<evidence type="ECO:0000313" key="5">
    <source>
        <dbReference type="EMBL" id="ERE74905.1"/>
    </source>
</evidence>
<dbReference type="EC" id="2.5.1.18" evidence="2"/>
<evidence type="ECO:0000313" key="6">
    <source>
        <dbReference type="Proteomes" id="UP000030759"/>
    </source>
</evidence>
<dbReference type="InterPro" id="IPR036249">
    <property type="entry name" value="Thioredoxin-like_sf"/>
</dbReference>
<comment type="similarity">
    <text evidence="1">Belongs to the GST superfamily. Omega family.</text>
</comment>
<dbReference type="InterPro" id="IPR005442">
    <property type="entry name" value="GST_omega"/>
</dbReference>
<sequence length="144" mass="16538">MALGLHSSATSGALFRSLGKGSRPPGLVPKGLIRVYSWRFYPFPQRAQMFLKVNGIQHEIININLKNKPEWFFKKKTAGLVPVVEDSKGHLISESVIVFEYQDEAYPRNKLFPDDPYEIACQKILEGATFRYKVWLEHCYAQYA</sequence>
<keyword evidence="5" id="KW-0808">Transferase</keyword>
<organism evidence="5 6">
    <name type="scientific">Cricetulus griseus</name>
    <name type="common">Chinese hamster</name>
    <name type="synonym">Cricetulus barabensis griseus</name>
    <dbReference type="NCBI Taxonomy" id="10029"/>
    <lineage>
        <taxon>Eukaryota</taxon>
        <taxon>Metazoa</taxon>
        <taxon>Chordata</taxon>
        <taxon>Craniata</taxon>
        <taxon>Vertebrata</taxon>
        <taxon>Euteleostomi</taxon>
        <taxon>Mammalia</taxon>
        <taxon>Eutheria</taxon>
        <taxon>Euarchontoglires</taxon>
        <taxon>Glires</taxon>
        <taxon>Rodentia</taxon>
        <taxon>Myomorpha</taxon>
        <taxon>Muroidea</taxon>
        <taxon>Cricetidae</taxon>
        <taxon>Cricetinae</taxon>
        <taxon>Cricetulus</taxon>
    </lineage>
</organism>
<comment type="catalytic activity">
    <reaction evidence="3">
        <text>RX + glutathione = an S-substituted glutathione + a halide anion + H(+)</text>
        <dbReference type="Rhea" id="RHEA:16437"/>
        <dbReference type="ChEBI" id="CHEBI:15378"/>
        <dbReference type="ChEBI" id="CHEBI:16042"/>
        <dbReference type="ChEBI" id="CHEBI:17792"/>
        <dbReference type="ChEBI" id="CHEBI:57925"/>
        <dbReference type="ChEBI" id="CHEBI:90779"/>
        <dbReference type="EC" id="2.5.1.18"/>
    </reaction>
</comment>
<dbReference type="GO" id="GO:0005737">
    <property type="term" value="C:cytoplasm"/>
    <property type="evidence" value="ECO:0007669"/>
    <property type="project" value="InterPro"/>
</dbReference>
<dbReference type="GO" id="GO:0006749">
    <property type="term" value="P:glutathione metabolic process"/>
    <property type="evidence" value="ECO:0007669"/>
    <property type="project" value="TreeGrafter"/>
</dbReference>
<gene>
    <name evidence="5" type="ORF">H671_4g13067</name>
</gene>
<evidence type="ECO:0000256" key="1">
    <source>
        <dbReference type="ARBA" id="ARBA00011067"/>
    </source>
</evidence>
<evidence type="ECO:0000256" key="3">
    <source>
        <dbReference type="ARBA" id="ARBA00047960"/>
    </source>
</evidence>